<dbReference type="EMBL" id="JAAAIM010002221">
    <property type="protein sequence ID" value="KAG0273557.1"/>
    <property type="molecule type" value="Genomic_DNA"/>
</dbReference>
<gene>
    <name evidence="3" type="ORF">BGZ96_004799</name>
</gene>
<protein>
    <submittedName>
        <fullName evidence="3">Uncharacterized protein</fullName>
    </submittedName>
</protein>
<accession>A0ABQ7JHU0</accession>
<dbReference type="SUPFAM" id="SSF53474">
    <property type="entry name" value="alpha/beta-Hydrolases"/>
    <property type="match status" value="1"/>
</dbReference>
<keyword evidence="4" id="KW-1185">Reference proteome</keyword>
<evidence type="ECO:0000256" key="2">
    <source>
        <dbReference type="ARBA" id="ARBA00022801"/>
    </source>
</evidence>
<dbReference type="PANTHER" id="PTHR46118:SF4">
    <property type="entry name" value="PROTEIN ABHD11"/>
    <property type="match status" value="1"/>
</dbReference>
<comment type="similarity">
    <text evidence="1">Belongs to the AB hydrolase superfamily.</text>
</comment>
<evidence type="ECO:0000313" key="4">
    <source>
        <dbReference type="Proteomes" id="UP001194696"/>
    </source>
</evidence>
<sequence length="170" mass="19430">MNLALKHHETLLDRMVIVDMAPVKVKLSTEFAKYVKSMKEIQDAEVKKQSEADAIMKKTVSDLGVRQFLLTNLKRDAAGDGYSFRIPFETLGGSLEKLGQFDFVPGQDKFDGKVLFIRGVKSKYIQEKEMEAIRAHFPQARIEDLDTGHWVHAEKPEEFLKLVTEFALEK</sequence>
<organism evidence="3 4">
    <name type="scientific">Linnemannia gamsii</name>
    <dbReference type="NCBI Taxonomy" id="64522"/>
    <lineage>
        <taxon>Eukaryota</taxon>
        <taxon>Fungi</taxon>
        <taxon>Fungi incertae sedis</taxon>
        <taxon>Mucoromycota</taxon>
        <taxon>Mortierellomycotina</taxon>
        <taxon>Mortierellomycetes</taxon>
        <taxon>Mortierellales</taxon>
        <taxon>Mortierellaceae</taxon>
        <taxon>Linnemannia</taxon>
    </lineage>
</organism>
<evidence type="ECO:0000256" key="1">
    <source>
        <dbReference type="ARBA" id="ARBA00008645"/>
    </source>
</evidence>
<dbReference type="Gene3D" id="3.40.50.1820">
    <property type="entry name" value="alpha/beta hydrolase"/>
    <property type="match status" value="1"/>
</dbReference>
<dbReference type="InterPro" id="IPR029058">
    <property type="entry name" value="AB_hydrolase_fold"/>
</dbReference>
<proteinExistence type="inferred from homology"/>
<name>A0ABQ7JHU0_9FUNG</name>
<dbReference type="Proteomes" id="UP001194696">
    <property type="component" value="Unassembled WGS sequence"/>
</dbReference>
<dbReference type="PANTHER" id="PTHR46118">
    <property type="entry name" value="PROTEIN ABHD11"/>
    <property type="match status" value="1"/>
</dbReference>
<reference evidence="3 4" key="1">
    <citation type="journal article" date="2020" name="Fungal Divers.">
        <title>Resolving the Mortierellaceae phylogeny through synthesis of multi-gene phylogenetics and phylogenomics.</title>
        <authorList>
            <person name="Vandepol N."/>
            <person name="Liber J."/>
            <person name="Desiro A."/>
            <person name="Na H."/>
            <person name="Kennedy M."/>
            <person name="Barry K."/>
            <person name="Grigoriev I.V."/>
            <person name="Miller A.N."/>
            <person name="O'Donnell K."/>
            <person name="Stajich J.E."/>
            <person name="Bonito G."/>
        </authorList>
    </citation>
    <scope>NUCLEOTIDE SEQUENCE [LARGE SCALE GENOMIC DNA]</scope>
    <source>
        <strain evidence="3 4">AD045</strain>
    </source>
</reference>
<keyword evidence="2" id="KW-0378">Hydrolase</keyword>
<comment type="caution">
    <text evidence="3">The sequence shown here is derived from an EMBL/GenBank/DDBJ whole genome shotgun (WGS) entry which is preliminary data.</text>
</comment>
<evidence type="ECO:0000313" key="3">
    <source>
        <dbReference type="EMBL" id="KAG0273557.1"/>
    </source>
</evidence>